<name>A0A915IVF5_ROMCU</name>
<dbReference type="WBParaSite" id="nRc.2.0.1.t17791-RA">
    <property type="protein sequence ID" value="nRc.2.0.1.t17791-RA"/>
    <property type="gene ID" value="nRc.2.0.1.g17791"/>
</dbReference>
<dbReference type="AlphaFoldDB" id="A0A915IVF5"/>
<accession>A0A915IVF5</accession>
<evidence type="ECO:0000313" key="2">
    <source>
        <dbReference type="WBParaSite" id="nRc.2.0.1.t17791-RA"/>
    </source>
</evidence>
<protein>
    <submittedName>
        <fullName evidence="2">Uncharacterized protein</fullName>
    </submittedName>
</protein>
<sequence>MYSLCCSDICKTVTNLFIKEEQVASWDGTTALIDLRTRSSFFEGPPCPSPNTYSCSMLEQQCKEENEQAV</sequence>
<dbReference type="Proteomes" id="UP000887565">
    <property type="component" value="Unplaced"/>
</dbReference>
<evidence type="ECO:0000313" key="1">
    <source>
        <dbReference type="Proteomes" id="UP000887565"/>
    </source>
</evidence>
<organism evidence="1 2">
    <name type="scientific">Romanomermis culicivorax</name>
    <name type="common">Nematode worm</name>
    <dbReference type="NCBI Taxonomy" id="13658"/>
    <lineage>
        <taxon>Eukaryota</taxon>
        <taxon>Metazoa</taxon>
        <taxon>Ecdysozoa</taxon>
        <taxon>Nematoda</taxon>
        <taxon>Enoplea</taxon>
        <taxon>Dorylaimia</taxon>
        <taxon>Mermithida</taxon>
        <taxon>Mermithoidea</taxon>
        <taxon>Mermithidae</taxon>
        <taxon>Romanomermis</taxon>
    </lineage>
</organism>
<proteinExistence type="predicted"/>
<reference evidence="2" key="1">
    <citation type="submission" date="2022-11" db="UniProtKB">
        <authorList>
            <consortium name="WormBaseParasite"/>
        </authorList>
    </citation>
    <scope>IDENTIFICATION</scope>
</reference>
<keyword evidence="1" id="KW-1185">Reference proteome</keyword>